<dbReference type="GO" id="GO:0019346">
    <property type="term" value="P:transsulfuration"/>
    <property type="evidence" value="ECO:0007669"/>
    <property type="project" value="InterPro"/>
</dbReference>
<dbReference type="InterPro" id="IPR015424">
    <property type="entry name" value="PyrdxlP-dep_Trfase"/>
</dbReference>
<dbReference type="Gene3D" id="3.40.640.10">
    <property type="entry name" value="Type I PLP-dependent aspartate aminotransferase-like (Major domain)"/>
    <property type="match status" value="1"/>
</dbReference>
<dbReference type="Pfam" id="PF01053">
    <property type="entry name" value="Cys_Met_Meta_PP"/>
    <property type="match status" value="1"/>
</dbReference>
<keyword evidence="5 8" id="KW-0663">Pyridoxal phosphate</keyword>
<dbReference type="InterPro" id="IPR006237">
    <property type="entry name" value="L-Met_gamma_lys"/>
</dbReference>
<reference evidence="10" key="1">
    <citation type="journal article" date="2020" name="mSystems">
        <title>Genome- and Community-Level Interaction Insights into Carbon Utilization and Element Cycling Functions of Hydrothermarchaeota in Hydrothermal Sediment.</title>
        <authorList>
            <person name="Zhou Z."/>
            <person name="Liu Y."/>
            <person name="Xu W."/>
            <person name="Pan J."/>
            <person name="Luo Z.H."/>
            <person name="Li M."/>
        </authorList>
    </citation>
    <scope>NUCLEOTIDE SEQUENCE [LARGE SCALE GENOMIC DNA]</scope>
    <source>
        <strain evidence="10">HyVt-443</strain>
    </source>
</reference>
<evidence type="ECO:0000256" key="9">
    <source>
        <dbReference type="RuleBase" id="RU362118"/>
    </source>
</evidence>
<dbReference type="GO" id="GO:0009086">
    <property type="term" value="P:methionine biosynthetic process"/>
    <property type="evidence" value="ECO:0007669"/>
    <property type="project" value="UniProtKB-ARBA"/>
</dbReference>
<comment type="cofactor">
    <cofactor evidence="1 9">
        <name>pyridoxal 5'-phosphate</name>
        <dbReference type="ChEBI" id="CHEBI:597326"/>
    </cofactor>
</comment>
<dbReference type="PANTHER" id="PTHR11808:SF80">
    <property type="entry name" value="CYSTATHIONINE GAMMA-LYASE"/>
    <property type="match status" value="1"/>
</dbReference>
<dbReference type="AlphaFoldDB" id="A0A831RN57"/>
<comment type="catalytic activity">
    <reaction evidence="7">
        <text>L-methionine + H2O = methanethiol + 2-oxobutanoate + NH4(+)</text>
        <dbReference type="Rhea" id="RHEA:23800"/>
        <dbReference type="ChEBI" id="CHEBI:15377"/>
        <dbReference type="ChEBI" id="CHEBI:16007"/>
        <dbReference type="ChEBI" id="CHEBI:16763"/>
        <dbReference type="ChEBI" id="CHEBI:28938"/>
        <dbReference type="ChEBI" id="CHEBI:57844"/>
        <dbReference type="EC" id="4.4.1.11"/>
    </reaction>
</comment>
<dbReference type="InterPro" id="IPR000277">
    <property type="entry name" value="Cys/Met-Metab_PyrdxlP-dep_enz"/>
</dbReference>
<dbReference type="Proteomes" id="UP000886251">
    <property type="component" value="Unassembled WGS sequence"/>
</dbReference>
<sequence length="399" mass="43826">MTSKPLGFSTRAIHSGHHPADAQGALNPPVYLNATYAFDSVAQGQRRFLGEEAGYIYSRVGNPTQSVLEQKLAGLEGGEAALATASGMGAITALVWTLVEAGDEILADKTIYGCTYAYLTEGLGRFGVKVRFVDMTRPKRVKQAIGPRTRLLFLESPTNPNMRIVDIRKVCRIAHRAGARVIVDNTYATPYLQRPIELGADFVVHSMTKYLGGHGDLIAGAVIGPAEELMQVRVIGIKDMTGAVVSPFDAYLTIRGIKTLAIRMQRHCRTARRLAQRIERHPAVARVHYPGLKSHPQHRLAKRQMRDFGGMIGFELKGGYDAGVRFMDSLRLALRAVSLGDAETLVQHPASMTHITYPPEERAKHDISEGLVRISVGLEDSKDLWHDIRQALDVAGRSE</sequence>
<name>A0A831RN57_9GAMM</name>
<dbReference type="GO" id="GO:0005737">
    <property type="term" value="C:cytoplasm"/>
    <property type="evidence" value="ECO:0007669"/>
    <property type="project" value="TreeGrafter"/>
</dbReference>
<dbReference type="FunFam" id="3.40.640.10:FF:000046">
    <property type="entry name" value="Cystathionine gamma-lyase"/>
    <property type="match status" value="1"/>
</dbReference>
<dbReference type="PIRSF" id="PIRSF001434">
    <property type="entry name" value="CGS"/>
    <property type="match status" value="1"/>
</dbReference>
<dbReference type="EMBL" id="DRKP01000146">
    <property type="protein sequence ID" value="HEB97142.1"/>
    <property type="molecule type" value="Genomic_DNA"/>
</dbReference>
<evidence type="ECO:0000256" key="8">
    <source>
        <dbReference type="PIRSR" id="PIRSR001434-2"/>
    </source>
</evidence>
<comment type="caution">
    <text evidence="10">The sequence shown here is derived from an EMBL/GenBank/DDBJ whole genome shotgun (WGS) entry which is preliminary data.</text>
</comment>
<evidence type="ECO:0000313" key="10">
    <source>
        <dbReference type="EMBL" id="HEB97142.1"/>
    </source>
</evidence>
<dbReference type="PANTHER" id="PTHR11808">
    <property type="entry name" value="TRANS-SULFURATION ENZYME FAMILY MEMBER"/>
    <property type="match status" value="1"/>
</dbReference>
<evidence type="ECO:0000256" key="3">
    <source>
        <dbReference type="ARBA" id="ARBA00012222"/>
    </source>
</evidence>
<evidence type="ECO:0000256" key="2">
    <source>
        <dbReference type="ARBA" id="ARBA00008667"/>
    </source>
</evidence>
<dbReference type="GO" id="GO:0018826">
    <property type="term" value="F:methionine gamma-lyase activity"/>
    <property type="evidence" value="ECO:0007669"/>
    <property type="project" value="UniProtKB-EC"/>
</dbReference>
<gene>
    <name evidence="10" type="primary">megL</name>
    <name evidence="10" type="ORF">ENI96_12035</name>
</gene>
<dbReference type="EC" id="4.4.1.11" evidence="3"/>
<comment type="similarity">
    <text evidence="2">Belongs to the trans-sulfuration enzymes family. L-methionine gamma-lyase subfamily.</text>
</comment>
<dbReference type="GO" id="GO:0030170">
    <property type="term" value="F:pyridoxal phosphate binding"/>
    <property type="evidence" value="ECO:0007669"/>
    <property type="project" value="InterPro"/>
</dbReference>
<evidence type="ECO:0000256" key="1">
    <source>
        <dbReference type="ARBA" id="ARBA00001933"/>
    </source>
</evidence>
<evidence type="ECO:0000256" key="5">
    <source>
        <dbReference type="ARBA" id="ARBA00022898"/>
    </source>
</evidence>
<feature type="modified residue" description="N6-(pyridoxal phosphate)lysine" evidence="8">
    <location>
        <position position="209"/>
    </location>
</feature>
<dbReference type="Gene3D" id="3.90.1150.10">
    <property type="entry name" value="Aspartate Aminotransferase, domain 1"/>
    <property type="match status" value="1"/>
</dbReference>
<evidence type="ECO:0000256" key="6">
    <source>
        <dbReference type="ARBA" id="ARBA00023239"/>
    </source>
</evidence>
<dbReference type="InterPro" id="IPR015422">
    <property type="entry name" value="PyrdxlP-dep_Trfase_small"/>
</dbReference>
<dbReference type="NCBIfam" id="TIGR01328">
    <property type="entry name" value="met_gam_lyase"/>
    <property type="match status" value="1"/>
</dbReference>
<accession>A0A831RN57</accession>
<dbReference type="SUPFAM" id="SSF53383">
    <property type="entry name" value="PLP-dependent transferases"/>
    <property type="match status" value="1"/>
</dbReference>
<evidence type="ECO:0000256" key="4">
    <source>
        <dbReference type="ARBA" id="ARBA00019040"/>
    </source>
</evidence>
<dbReference type="FunFam" id="3.90.1150.10:FF:000033">
    <property type="entry name" value="Cystathionine gamma-synthase"/>
    <property type="match status" value="1"/>
</dbReference>
<dbReference type="CDD" id="cd00614">
    <property type="entry name" value="CGS_like"/>
    <property type="match status" value="1"/>
</dbReference>
<keyword evidence="6 10" id="KW-0456">Lyase</keyword>
<organism evidence="10">
    <name type="scientific">Sedimenticola thiotaurini</name>
    <dbReference type="NCBI Taxonomy" id="1543721"/>
    <lineage>
        <taxon>Bacteria</taxon>
        <taxon>Pseudomonadati</taxon>
        <taxon>Pseudomonadota</taxon>
        <taxon>Gammaproteobacteria</taxon>
        <taxon>Chromatiales</taxon>
        <taxon>Sedimenticolaceae</taxon>
        <taxon>Sedimenticola</taxon>
    </lineage>
</organism>
<evidence type="ECO:0000256" key="7">
    <source>
        <dbReference type="ARBA" id="ARBA00049180"/>
    </source>
</evidence>
<protein>
    <recommendedName>
        <fullName evidence="4">L-methionine gamma-lyase</fullName>
        <ecNumber evidence="3">4.4.1.11</ecNumber>
    </recommendedName>
</protein>
<dbReference type="InterPro" id="IPR015421">
    <property type="entry name" value="PyrdxlP-dep_Trfase_major"/>
</dbReference>
<proteinExistence type="inferred from homology"/>